<evidence type="ECO:0000313" key="2">
    <source>
        <dbReference type="EMBL" id="GLQ04805.1"/>
    </source>
</evidence>
<sequence length="210" mass="23354">MSITQKILPLIITGLILTGCASVSSKVTRFNYLPDQQTGGTLYFEPGPEQKGSAEFSHYTESVGMRLETLGFRPAPDRQSADYIAKIRYGVSDAQQIVSSRPVYGYSSLYYGYGYRHHLYPSYGIVGYAPYSETRYDKYFAIRIMDNRTGSPDNPRPVYEAKATSTGRASTFADVAECMIDAVFDDFHTRGTHRVSKNIKDCGPGHPAPN</sequence>
<name>A0ABQ5TZJ2_9PROT</name>
<evidence type="ECO:0000259" key="1">
    <source>
        <dbReference type="Pfam" id="PF13590"/>
    </source>
</evidence>
<reference evidence="2" key="2">
    <citation type="submission" date="2023-01" db="EMBL/GenBank/DDBJ databases">
        <title>Draft genome sequence of Sneathiella chinensis strain NBRC 103408.</title>
        <authorList>
            <person name="Sun Q."/>
            <person name="Mori K."/>
        </authorList>
    </citation>
    <scope>NUCLEOTIDE SEQUENCE</scope>
    <source>
        <strain evidence="2">NBRC 103408</strain>
    </source>
</reference>
<dbReference type="PROSITE" id="PS51257">
    <property type="entry name" value="PROKAR_LIPOPROTEIN"/>
    <property type="match status" value="1"/>
</dbReference>
<proteinExistence type="predicted"/>
<organism evidence="2 3">
    <name type="scientific">Sneathiella chinensis</name>
    <dbReference type="NCBI Taxonomy" id="349750"/>
    <lineage>
        <taxon>Bacteria</taxon>
        <taxon>Pseudomonadati</taxon>
        <taxon>Pseudomonadota</taxon>
        <taxon>Alphaproteobacteria</taxon>
        <taxon>Sneathiellales</taxon>
        <taxon>Sneathiellaceae</taxon>
        <taxon>Sneathiella</taxon>
    </lineage>
</organism>
<protein>
    <recommendedName>
        <fullName evidence="1">DUF4136 domain-containing protein</fullName>
    </recommendedName>
</protein>
<accession>A0ABQ5TZJ2</accession>
<feature type="domain" description="DUF4136" evidence="1">
    <location>
        <begin position="28"/>
        <end position="187"/>
    </location>
</feature>
<keyword evidence="3" id="KW-1185">Reference proteome</keyword>
<dbReference type="Gene3D" id="3.30.160.670">
    <property type="match status" value="1"/>
</dbReference>
<evidence type="ECO:0000313" key="3">
    <source>
        <dbReference type="Proteomes" id="UP001161409"/>
    </source>
</evidence>
<dbReference type="EMBL" id="BSNF01000001">
    <property type="protein sequence ID" value="GLQ04805.1"/>
    <property type="molecule type" value="Genomic_DNA"/>
</dbReference>
<dbReference type="InterPro" id="IPR025411">
    <property type="entry name" value="DUF4136"/>
</dbReference>
<dbReference type="RefSeq" id="WP_169558854.1">
    <property type="nucleotide sequence ID" value="NZ_BSNF01000001.1"/>
</dbReference>
<comment type="caution">
    <text evidence="2">The sequence shown here is derived from an EMBL/GenBank/DDBJ whole genome shotgun (WGS) entry which is preliminary data.</text>
</comment>
<dbReference type="Pfam" id="PF13590">
    <property type="entry name" value="DUF4136"/>
    <property type="match status" value="1"/>
</dbReference>
<gene>
    <name evidence="2" type="ORF">GCM10007924_00260</name>
</gene>
<dbReference type="Proteomes" id="UP001161409">
    <property type="component" value="Unassembled WGS sequence"/>
</dbReference>
<reference evidence="2" key="1">
    <citation type="journal article" date="2014" name="Int. J. Syst. Evol. Microbiol.">
        <title>Complete genome of a new Firmicutes species belonging to the dominant human colonic microbiota ('Ruminococcus bicirculans') reveals two chromosomes and a selective capacity to utilize plant glucans.</title>
        <authorList>
            <consortium name="NISC Comparative Sequencing Program"/>
            <person name="Wegmann U."/>
            <person name="Louis P."/>
            <person name="Goesmann A."/>
            <person name="Henrissat B."/>
            <person name="Duncan S.H."/>
            <person name="Flint H.J."/>
        </authorList>
    </citation>
    <scope>NUCLEOTIDE SEQUENCE</scope>
    <source>
        <strain evidence="2">NBRC 103408</strain>
    </source>
</reference>